<evidence type="ECO:0008006" key="5">
    <source>
        <dbReference type="Google" id="ProtNLM"/>
    </source>
</evidence>
<evidence type="ECO:0000313" key="4">
    <source>
        <dbReference type="Proteomes" id="UP000323000"/>
    </source>
</evidence>
<evidence type="ECO:0000256" key="2">
    <source>
        <dbReference type="SAM" id="Coils"/>
    </source>
</evidence>
<keyword evidence="4" id="KW-1185">Reference proteome</keyword>
<dbReference type="PANTHER" id="PTHR33463:SF198">
    <property type="entry name" value="RPP4C3"/>
    <property type="match status" value="1"/>
</dbReference>
<feature type="coiled-coil region" evidence="2">
    <location>
        <begin position="34"/>
        <end position="75"/>
    </location>
</feature>
<proteinExistence type="predicted"/>
<comment type="caution">
    <text evidence="3">The sequence shown here is derived from an EMBL/GenBank/DDBJ whole genome shotgun (WGS) entry which is preliminary data.</text>
</comment>
<dbReference type="Proteomes" id="UP000323000">
    <property type="component" value="Chromosome 2"/>
</dbReference>
<dbReference type="AlphaFoldDB" id="A0A5C7IQE4"/>
<dbReference type="InterPro" id="IPR050905">
    <property type="entry name" value="Plant_NBS-LRR"/>
</dbReference>
<dbReference type="OrthoDB" id="1898799at2759"/>
<evidence type="ECO:0000256" key="1">
    <source>
        <dbReference type="ARBA" id="ARBA00022821"/>
    </source>
</evidence>
<keyword evidence="1" id="KW-0611">Plant defense</keyword>
<organism evidence="3 4">
    <name type="scientific">Acer yangbiense</name>
    <dbReference type="NCBI Taxonomy" id="1000413"/>
    <lineage>
        <taxon>Eukaryota</taxon>
        <taxon>Viridiplantae</taxon>
        <taxon>Streptophyta</taxon>
        <taxon>Embryophyta</taxon>
        <taxon>Tracheophyta</taxon>
        <taxon>Spermatophyta</taxon>
        <taxon>Magnoliopsida</taxon>
        <taxon>eudicotyledons</taxon>
        <taxon>Gunneridae</taxon>
        <taxon>Pentapetalae</taxon>
        <taxon>rosids</taxon>
        <taxon>malvids</taxon>
        <taxon>Sapindales</taxon>
        <taxon>Sapindaceae</taxon>
        <taxon>Hippocastanoideae</taxon>
        <taxon>Acereae</taxon>
        <taxon>Acer</taxon>
    </lineage>
</organism>
<dbReference type="EMBL" id="VAHF01000002">
    <property type="protein sequence ID" value="TXG71318.1"/>
    <property type="molecule type" value="Genomic_DNA"/>
</dbReference>
<name>A0A5C7IQE4_9ROSI</name>
<accession>A0A5C7IQE4</accession>
<protein>
    <recommendedName>
        <fullName evidence="5">Rx N-terminal domain-containing protein</fullName>
    </recommendedName>
</protein>
<evidence type="ECO:0000313" key="3">
    <source>
        <dbReference type="EMBL" id="TXG71318.1"/>
    </source>
</evidence>
<keyword evidence="2" id="KW-0175">Coiled coil</keyword>
<dbReference type="PANTHER" id="PTHR33463">
    <property type="entry name" value="NB-ARC DOMAIN-CONTAINING PROTEIN-RELATED"/>
    <property type="match status" value="1"/>
</dbReference>
<sequence>MAEIVVSIAAKVAELLVVPIGKHICYPFKYDSNMEDLKQQVEKLINARDRMQHSVDKAKRQGDEIEKDVEKWLNSVDALAAQLVVKSIIDGEEDRAKKKLCSIVLAIPDHKHP</sequence>
<reference evidence="4" key="1">
    <citation type="journal article" date="2019" name="Gigascience">
        <title>De novo genome assembly of the endangered Acer yangbiense, a plant species with extremely small populations endemic to Yunnan Province, China.</title>
        <authorList>
            <person name="Yang J."/>
            <person name="Wariss H.M."/>
            <person name="Tao L."/>
            <person name="Zhang R."/>
            <person name="Yun Q."/>
            <person name="Hollingsworth P."/>
            <person name="Dao Z."/>
            <person name="Luo G."/>
            <person name="Guo H."/>
            <person name="Ma Y."/>
            <person name="Sun W."/>
        </authorList>
    </citation>
    <scope>NUCLEOTIDE SEQUENCE [LARGE SCALE GENOMIC DNA]</scope>
    <source>
        <strain evidence="4">cv. Malutang</strain>
    </source>
</reference>
<gene>
    <name evidence="3" type="ORF">EZV62_006253</name>
</gene>